<evidence type="ECO:0000313" key="1">
    <source>
        <dbReference type="EMBL" id="TMM29557.1"/>
    </source>
</evidence>
<comment type="caution">
    <text evidence="1">The sequence shown here is derived from an EMBL/GenBank/DDBJ whole genome shotgun (WGS) entry which is preliminary data.</text>
</comment>
<dbReference type="GO" id="GO:0006974">
    <property type="term" value="P:DNA damage response"/>
    <property type="evidence" value="ECO:0007669"/>
    <property type="project" value="TreeGrafter"/>
</dbReference>
<protein>
    <submittedName>
        <fullName evidence="1">DUF541 domain-containing protein</fullName>
    </submittedName>
</protein>
<dbReference type="PANTHER" id="PTHR34387">
    <property type="entry name" value="SLR1258 PROTEIN"/>
    <property type="match status" value="1"/>
</dbReference>
<dbReference type="AlphaFoldDB" id="A0A5S3N3A9"/>
<dbReference type="Proteomes" id="UP000307140">
    <property type="component" value="Unassembled WGS sequence"/>
</dbReference>
<proteinExistence type="predicted"/>
<dbReference type="EMBL" id="VANR01000005">
    <property type="protein sequence ID" value="TMM29557.1"/>
    <property type="molecule type" value="Genomic_DNA"/>
</dbReference>
<evidence type="ECO:0000313" key="2">
    <source>
        <dbReference type="Proteomes" id="UP000307140"/>
    </source>
</evidence>
<gene>
    <name evidence="1" type="ORF">FDT66_10585</name>
</gene>
<dbReference type="InterPro" id="IPR052022">
    <property type="entry name" value="26kDa_periplasmic_antigen"/>
</dbReference>
<dbReference type="Gene3D" id="3.30.110.170">
    <property type="entry name" value="Protein of unknown function (DUF541), domain 1"/>
    <property type="match status" value="1"/>
</dbReference>
<dbReference type="Pfam" id="PF04402">
    <property type="entry name" value="SIMPL"/>
    <property type="match status" value="1"/>
</dbReference>
<reference evidence="1 2" key="1">
    <citation type="submission" date="2019-05" db="EMBL/GenBank/DDBJ databases">
        <title>Polaribacter aestuariivivens sp. nov., isolated from a tidal flat.</title>
        <authorList>
            <person name="Yoon J.-H."/>
        </authorList>
    </citation>
    <scope>NUCLEOTIDE SEQUENCE [LARGE SCALE GENOMIC DNA]</scope>
    <source>
        <strain evidence="1 2">DBTF-3</strain>
    </source>
</reference>
<sequence length="233" mass="26879">MMKFKTLLLIVFVTTISFSQNKNQEKSFIEVVGTSEKEIIPNEIYVDIFLKERMEKGNKLKLEILENQLKKELKNIGISENNLFISDINSVLSKTGWFTKEVLSTAKYTLKVEDSKKLKQFFDCLDELKITNVNITKATHSNITELRKQNRIAAIKAAKEKANYLLNAIDEKVGKPIKINESDTNNNNFVFANNVQVYGYKSSNVSKFKRNKSIVQFEKITIQTSIYVKFEIE</sequence>
<dbReference type="PANTHER" id="PTHR34387:SF1">
    <property type="entry name" value="PERIPLASMIC IMMUNOGENIC PROTEIN"/>
    <property type="match status" value="1"/>
</dbReference>
<dbReference type="RefSeq" id="WP_138536302.1">
    <property type="nucleotide sequence ID" value="NZ_VANR01000005.1"/>
</dbReference>
<dbReference type="OrthoDB" id="1242975at2"/>
<accession>A0A5S3N3A9</accession>
<keyword evidence="2" id="KW-1185">Reference proteome</keyword>
<organism evidence="1 2">
    <name type="scientific">Polaribacter aestuariivivens</name>
    <dbReference type="NCBI Taxonomy" id="2304626"/>
    <lineage>
        <taxon>Bacteria</taxon>
        <taxon>Pseudomonadati</taxon>
        <taxon>Bacteroidota</taxon>
        <taxon>Flavobacteriia</taxon>
        <taxon>Flavobacteriales</taxon>
        <taxon>Flavobacteriaceae</taxon>
    </lineage>
</organism>
<dbReference type="InterPro" id="IPR007497">
    <property type="entry name" value="SIMPL/DUF541"/>
</dbReference>
<name>A0A5S3N3A9_9FLAO</name>